<dbReference type="eggNOG" id="ENOG5033AB9">
    <property type="taxonomic scope" value="Bacteria"/>
</dbReference>
<dbReference type="HOGENOM" id="CLU_150039_0_0_6"/>
<gene>
    <name evidence="1" type="ordered locus">PST_0949</name>
</gene>
<dbReference type="InterPro" id="IPR056903">
    <property type="entry name" value="PA4575-like"/>
</dbReference>
<dbReference type="Proteomes" id="UP000000233">
    <property type="component" value="Chromosome"/>
</dbReference>
<protein>
    <submittedName>
        <fullName evidence="1">Uncharacterized protein</fullName>
    </submittedName>
</protein>
<evidence type="ECO:0000313" key="1">
    <source>
        <dbReference type="EMBL" id="ABP78646.1"/>
    </source>
</evidence>
<reference evidence="1 2" key="1">
    <citation type="journal article" date="2008" name="Proc. Natl. Acad. Sci. U.S.A.">
        <title>Nitrogen fixation island and rhizosphere competence traits in the genome of root-associated Pseudomonas stutzeri A1501.</title>
        <authorList>
            <person name="Yan Y."/>
            <person name="Yang J."/>
            <person name="Dou Y."/>
            <person name="Chen M."/>
            <person name="Ping S."/>
            <person name="Peng J."/>
            <person name="Lu W."/>
            <person name="Zhang W."/>
            <person name="Yao Z."/>
            <person name="Li H."/>
            <person name="Liu W."/>
            <person name="He S."/>
            <person name="Geng L."/>
            <person name="Zhang X."/>
            <person name="Yang F."/>
            <person name="Yu H."/>
            <person name="Zhan Y."/>
            <person name="Li D."/>
            <person name="Lin Z."/>
            <person name="Wang Y."/>
            <person name="Elmerich C."/>
            <person name="Lin M."/>
            <person name="Jin Q."/>
        </authorList>
    </citation>
    <scope>NUCLEOTIDE SEQUENCE [LARGE SCALE GENOMIC DNA]</scope>
    <source>
        <strain evidence="1 2">A1501</strain>
    </source>
</reference>
<accession>A4VI45</accession>
<dbReference type="AlphaFoldDB" id="A4VI45"/>
<evidence type="ECO:0000313" key="2">
    <source>
        <dbReference type="Proteomes" id="UP000000233"/>
    </source>
</evidence>
<keyword evidence="2" id="KW-1185">Reference proteome</keyword>
<dbReference type="KEGG" id="psa:PST_0949"/>
<proteinExistence type="predicted"/>
<sequence length="144" mass="15625">MHPSFTGLSTASGDKQALALHPCRMFPRQPDARIAVMPHNLCLNRQCLGLVTRIECVIRPLAGGNGLWTLLCAAGLADGQPTAIKVQGPFHGPAMAESVLQAIADNLVGQGYRESDDPSIWQLHMQAELRRVNANQGRFLSGWE</sequence>
<dbReference type="EMBL" id="CP000304">
    <property type="protein sequence ID" value="ABP78646.1"/>
    <property type="molecule type" value="Genomic_DNA"/>
</dbReference>
<name>A4VI45_STUS1</name>
<organism evidence="1 2">
    <name type="scientific">Stutzerimonas stutzeri (strain A1501)</name>
    <name type="common">Pseudomonas stutzeri</name>
    <dbReference type="NCBI Taxonomy" id="379731"/>
    <lineage>
        <taxon>Bacteria</taxon>
        <taxon>Pseudomonadati</taxon>
        <taxon>Pseudomonadota</taxon>
        <taxon>Gammaproteobacteria</taxon>
        <taxon>Pseudomonadales</taxon>
        <taxon>Pseudomonadaceae</taxon>
        <taxon>Stutzerimonas</taxon>
    </lineage>
</organism>
<dbReference type="Pfam" id="PF24876">
    <property type="entry name" value="PA4575"/>
    <property type="match status" value="1"/>
</dbReference>